<evidence type="ECO:0000259" key="16">
    <source>
        <dbReference type="PROSITE" id="PS50908"/>
    </source>
</evidence>
<feature type="binding site" evidence="11">
    <location>
        <position position="602"/>
    </location>
    <ligand>
        <name>ATP</name>
        <dbReference type="ChEBI" id="CHEBI:30616"/>
    </ligand>
</feature>
<dbReference type="Gene3D" id="3.30.200.20">
    <property type="entry name" value="Phosphorylase Kinase, domain 1"/>
    <property type="match status" value="1"/>
</dbReference>
<dbReference type="InterPro" id="IPR011009">
    <property type="entry name" value="Kinase-like_dom_sf"/>
</dbReference>
<dbReference type="InterPro" id="IPR000719">
    <property type="entry name" value="Prot_kinase_dom"/>
</dbReference>
<feature type="coiled-coil region" evidence="13">
    <location>
        <begin position="163"/>
        <end position="200"/>
    </location>
</feature>
<dbReference type="EC" id="2.7.11.1" evidence="1"/>
<dbReference type="GeneID" id="81424180"/>
<dbReference type="Gene3D" id="3.40.50.800">
    <property type="entry name" value="Anticodon-binding domain"/>
    <property type="match status" value="1"/>
</dbReference>
<dbReference type="FunFam" id="3.40.50.800:FF:000009">
    <property type="entry name" value="Eukaryotic translation initiation factor 2-alpha kinase"/>
    <property type="match status" value="1"/>
</dbReference>
<evidence type="ECO:0000256" key="14">
    <source>
        <dbReference type="SAM" id="MobiDB-lite"/>
    </source>
</evidence>
<dbReference type="FunFam" id="3.30.200.20:FF:000379">
    <property type="entry name" value="eIF-2-alpha kinase GCN2"/>
    <property type="match status" value="1"/>
</dbReference>
<dbReference type="PROSITE" id="PS00107">
    <property type="entry name" value="PROTEIN_KINASE_ATP"/>
    <property type="match status" value="1"/>
</dbReference>
<evidence type="ECO:0000256" key="3">
    <source>
        <dbReference type="ARBA" id="ARBA00022679"/>
    </source>
</evidence>
<dbReference type="FunFam" id="3.10.110.10:FF:000050">
    <property type="entry name" value="eIF-2-alpha kinase GCN2"/>
    <property type="match status" value="1"/>
</dbReference>
<evidence type="ECO:0000256" key="11">
    <source>
        <dbReference type="PIRSR" id="PIRSR000660-2"/>
    </source>
</evidence>
<dbReference type="Gene3D" id="3.30.930.10">
    <property type="entry name" value="Bira Bifunctional Protein, Domain 2"/>
    <property type="match status" value="1"/>
</dbReference>
<evidence type="ECO:0000256" key="13">
    <source>
        <dbReference type="SAM" id="Coils"/>
    </source>
</evidence>
<dbReference type="PROSITE" id="PS50011">
    <property type="entry name" value="PROTEIN_KINASE_DOM"/>
    <property type="match status" value="2"/>
</dbReference>
<dbReference type="SUPFAM" id="SSF56112">
    <property type="entry name" value="Protein kinase-like (PK-like)"/>
    <property type="match status" value="2"/>
</dbReference>
<evidence type="ECO:0000256" key="1">
    <source>
        <dbReference type="ARBA" id="ARBA00012513"/>
    </source>
</evidence>
<dbReference type="CDD" id="cd14012">
    <property type="entry name" value="PK_eIF2AK_GCN2_rpt1"/>
    <property type="match status" value="1"/>
</dbReference>
<feature type="region of interest" description="Disordered" evidence="14">
    <location>
        <begin position="1429"/>
        <end position="1456"/>
    </location>
</feature>
<dbReference type="GO" id="GO:0009893">
    <property type="term" value="P:positive regulation of metabolic process"/>
    <property type="evidence" value="ECO:0007669"/>
    <property type="project" value="UniProtKB-ARBA"/>
</dbReference>
<feature type="compositionally biased region" description="Basic and acidic residues" evidence="14">
    <location>
        <begin position="714"/>
        <end position="723"/>
    </location>
</feature>
<protein>
    <recommendedName>
        <fullName evidence="1">non-specific serine/threonine protein kinase</fullName>
        <ecNumber evidence="1">2.7.11.1</ecNumber>
    </recommendedName>
</protein>
<comment type="catalytic activity">
    <reaction evidence="8">
        <text>L-threonyl-[protein] + ATP = O-phospho-L-threonyl-[protein] + ADP + H(+)</text>
        <dbReference type="Rhea" id="RHEA:46608"/>
        <dbReference type="Rhea" id="RHEA-COMP:11060"/>
        <dbReference type="Rhea" id="RHEA-COMP:11605"/>
        <dbReference type="ChEBI" id="CHEBI:15378"/>
        <dbReference type="ChEBI" id="CHEBI:30013"/>
        <dbReference type="ChEBI" id="CHEBI:30616"/>
        <dbReference type="ChEBI" id="CHEBI:61977"/>
        <dbReference type="ChEBI" id="CHEBI:456216"/>
        <dbReference type="EC" id="2.7.11.1"/>
    </reaction>
</comment>
<keyword evidence="18" id="KW-1185">Reference proteome</keyword>
<evidence type="ECO:0000256" key="9">
    <source>
        <dbReference type="ARBA" id="ARBA00048679"/>
    </source>
</evidence>
<dbReference type="GO" id="GO:0000077">
    <property type="term" value="P:DNA damage checkpoint signaling"/>
    <property type="evidence" value="ECO:0007669"/>
    <property type="project" value="InterPro"/>
</dbReference>
<dbReference type="InterPro" id="IPR024435">
    <property type="entry name" value="HisRS-related_dom"/>
</dbReference>
<dbReference type="Pfam" id="PF00069">
    <property type="entry name" value="Pkinase"/>
    <property type="match status" value="3"/>
</dbReference>
<keyword evidence="2" id="KW-0723">Serine/threonine-protein kinase</keyword>
<evidence type="ECO:0000259" key="15">
    <source>
        <dbReference type="PROSITE" id="PS50011"/>
    </source>
</evidence>
<feature type="active site" description="Proton acceptor" evidence="10">
    <location>
        <position position="787"/>
    </location>
</feature>
<dbReference type="PANTHER" id="PTHR11042:SF136">
    <property type="entry name" value="EIF-2-ALPHA KINASE GCN2"/>
    <property type="match status" value="1"/>
</dbReference>
<dbReference type="OrthoDB" id="341578at2759"/>
<dbReference type="RefSeq" id="XP_056548610.1">
    <property type="nucleotide sequence ID" value="XM_056685004.1"/>
</dbReference>
<dbReference type="FunFam" id="3.30.930.10:FF:000074">
    <property type="entry name" value="Serine/threonine-protein kinase gcn2"/>
    <property type="match status" value="1"/>
</dbReference>
<dbReference type="GO" id="GO:0005524">
    <property type="term" value="F:ATP binding"/>
    <property type="evidence" value="ECO:0007669"/>
    <property type="project" value="UniProtKB-UniRule"/>
</dbReference>
<evidence type="ECO:0000256" key="2">
    <source>
        <dbReference type="ARBA" id="ARBA00022527"/>
    </source>
</evidence>
<dbReference type="InterPro" id="IPR006575">
    <property type="entry name" value="RWD_dom"/>
</dbReference>
<accession>A0A9W9LVJ4</accession>
<keyword evidence="6 11" id="KW-0067">ATP-binding</keyword>
<comment type="caution">
    <text evidence="17">The sequence shown here is derived from an EMBL/GenBank/DDBJ whole genome shotgun (WGS) entry which is preliminary data.</text>
</comment>
<dbReference type="PANTHER" id="PTHR11042">
    <property type="entry name" value="EUKARYOTIC TRANSLATION INITIATION FACTOR 2-ALPHA KINASE EIF2-ALPHA KINASE -RELATED"/>
    <property type="match status" value="1"/>
</dbReference>
<dbReference type="PROSITE" id="PS00108">
    <property type="entry name" value="PROTEIN_KINASE_ST"/>
    <property type="match status" value="1"/>
</dbReference>
<reference evidence="17" key="1">
    <citation type="submission" date="2022-11" db="EMBL/GenBank/DDBJ databases">
        <authorList>
            <person name="Petersen C."/>
        </authorList>
    </citation>
    <scope>NUCLEOTIDE SEQUENCE</scope>
    <source>
        <strain evidence="17">IBT 26290</strain>
    </source>
</reference>
<dbReference type="InterPro" id="IPR050339">
    <property type="entry name" value="CC_SR_Kinase"/>
</dbReference>
<dbReference type="Proteomes" id="UP001149163">
    <property type="component" value="Unassembled WGS sequence"/>
</dbReference>
<dbReference type="CDD" id="cd23823">
    <property type="entry name" value="RWD_GCN2"/>
    <property type="match status" value="1"/>
</dbReference>
<feature type="domain" description="Protein kinase" evidence="15">
    <location>
        <begin position="267"/>
        <end position="534"/>
    </location>
</feature>
<dbReference type="GO" id="GO:0004694">
    <property type="term" value="F:eukaryotic translation initiation factor 2alpha kinase activity"/>
    <property type="evidence" value="ECO:0007669"/>
    <property type="project" value="InterPro"/>
</dbReference>
<feature type="compositionally biased region" description="Basic and acidic residues" evidence="14">
    <location>
        <begin position="1429"/>
        <end position="1440"/>
    </location>
</feature>
<dbReference type="Pfam" id="PF05773">
    <property type="entry name" value="RWD"/>
    <property type="match status" value="1"/>
</dbReference>
<sequence length="1581" mass="178685">MPPKQRKKAPRAKRQTSSASDTSSVTSPQIATTNYREIHLNEAEALRSIYGDDFEEVENRRSAWQQTSNVTFKLHLRASSNLDVLLVLLVELPATYPKTAPNLSLEKLDDLRENARSRIQKIIREKPKTLLGSEMIYELALSIQDVLEDVAQAREQDKDLPSLEEERMEQKAAAIHRAELEKQEELRKQEAENVEEARALQVMLADRARQRSKAQILRRKSRTGGVDSDDVGDLVENTPGAISFDPPISVNDTDEQPLVFRAVHGKTLLHCKQGKNTFTVRPVVSEGRCHVPLLVLKEIFLSEKGFDAFTFREQMRTSEDKLEGLRRLRHPNLVEFVGFKIIRPVSHFDSPENSWTVYALLEFANKGSLSELLDIVGTVAVETLRGWMIQLLEALEFYHRSGFVHGNIHCDRIMLYRNTSGGTIVKLEASVEEALPDSPGGKRSLTTSKSPLWLPPELTQEGALPTMKTDVWDLGIIMLQMAFGKDVFLRYTSANQLMLSLGLSPPLQDLLQEFFRPDPRKRPTAFQLQPSEFFRVDAPLTMRESSNSVSIQRRPRLDSSGAMPAFSRYHQDFDEAGHLGRGGFGQVVKARNKLDGRFYAVKKISQTSAAALKDTLSEIMLLSRLNHPYVVRYYTAWLEEDFNNIEAEAMSSTEGDPFSSQDHRGFSTGGLDFISSSGYPKIEFAASDSEDDGMLSDRGHRDTPGTYGTGTETGTERSAEISRARSGSYGRPVLTTLYIQMEYCEKHTLRDLIRNGLYDDIDRSWRLFRQILDGLSHIHSHGIIHRDLKPDNIFIDVANNPRIGDFGLATSGQFMTAVRSSAAADFEGDFTRSLGTTYYVAPEMKSGLPGHYNEKVDMFSLGVIFFEMCHPLPTGMERDQTLRAIREQHHTLPATFQQSEKVVQGQIIESLLSHTPTERPTATELLSSGRIPLQVEEETFRRAIVHLLSDPNSPDYKKILSAIFSQSPKKFEDIAWDMDSHATPAANELLVQGLVKKKLTSIFRKHGAVESARQMLFPRSQHYSAGAVRLLDASGNLLQLPFDLTVPNARAIPRQDSSLEKTFAFGTVYRESTHGTEPRTHREVDFDIVSYNTLDLALKEAEVIKVLDEIIEEFPPLRSATMCFLVNHSDLLQLIMEFCRITPSQIPLVKDVISKLNVGKWTMQKIRSELRSPSIGVASTSLDDLARFDFRDTPKGTLRRLQTIMEGTEFAERIPPIFARLNVLMTYLQCFGVKRKVYINPLSSLHDKFYRGSILFQCVFDSKRRDVFAAGGRYDRLIQEFAPKVLSNRPQAHAVGFNLSSDRLGSSMTEYLKSKAPSKDTESGAELYWATRRCDVLVASFDATVLRTTGVKIVKDLWSNGISAELAVDASSLEELMAKYREHNHRWIVIAKQDSKERGYKVRNLIRKEEFDIRSSELVPWLRSEVQARHQREGASDPRQARQPGQQDDLLSNEKANDVRILIPQHRSKKTNRRNIVESALSRAREIAENARNGPVAAIDTRDDVLDSIRDTRLSDPDSWRTVIQNAPLTERKYLSQVYELLSDLASENHTGDGAESFTNAFIYNYRTGSCVYYDLGPCDR</sequence>
<dbReference type="GO" id="GO:0005737">
    <property type="term" value="C:cytoplasm"/>
    <property type="evidence" value="ECO:0007669"/>
    <property type="project" value="TreeGrafter"/>
</dbReference>
<dbReference type="GO" id="GO:0004713">
    <property type="term" value="F:protein tyrosine kinase activity"/>
    <property type="evidence" value="ECO:0007669"/>
    <property type="project" value="TreeGrafter"/>
</dbReference>
<keyword evidence="4 11" id="KW-0547">Nucleotide-binding</keyword>
<dbReference type="PROSITE" id="PS50908">
    <property type="entry name" value="RWD"/>
    <property type="match status" value="1"/>
</dbReference>
<dbReference type="Gene3D" id="3.10.110.10">
    <property type="entry name" value="Ubiquitin Conjugating Enzyme"/>
    <property type="match status" value="1"/>
</dbReference>
<feature type="binding site" evidence="11">
    <location>
        <begin position="579"/>
        <end position="587"/>
    </location>
    <ligand>
        <name>ATP</name>
        <dbReference type="ChEBI" id="CHEBI:30616"/>
    </ligand>
</feature>
<feature type="domain" description="RWD" evidence="16">
    <location>
        <begin position="41"/>
        <end position="150"/>
    </location>
</feature>
<dbReference type="FunFam" id="1.10.510.10:FF:000821">
    <property type="entry name" value="Serine/threonine-protein kinase gcn2"/>
    <property type="match status" value="1"/>
</dbReference>
<dbReference type="GO" id="GO:0110031">
    <property type="term" value="P:negative regulation of G2/MI transition of meiotic cell cycle"/>
    <property type="evidence" value="ECO:0007669"/>
    <property type="project" value="TreeGrafter"/>
</dbReference>
<dbReference type="PIRSF" id="PIRSF000660">
    <property type="entry name" value="Ser/Thr_PK_GCN2"/>
    <property type="match status" value="1"/>
</dbReference>
<evidence type="ECO:0000256" key="4">
    <source>
        <dbReference type="ARBA" id="ARBA00022741"/>
    </source>
</evidence>
<keyword evidence="5" id="KW-0418">Kinase</keyword>
<dbReference type="InterPro" id="IPR017441">
    <property type="entry name" value="Protein_kinase_ATP_BS"/>
</dbReference>
<dbReference type="SMART" id="SM00220">
    <property type="entry name" value="S_TKc"/>
    <property type="match status" value="1"/>
</dbReference>
<dbReference type="SMART" id="SM00591">
    <property type="entry name" value="RWD"/>
    <property type="match status" value="1"/>
</dbReference>
<evidence type="ECO:0000313" key="17">
    <source>
        <dbReference type="EMBL" id="KAJ5177002.1"/>
    </source>
</evidence>
<feature type="compositionally biased region" description="Low complexity" evidence="14">
    <location>
        <begin position="15"/>
        <end position="27"/>
    </location>
</feature>
<comment type="similarity">
    <text evidence="7">Belongs to the protein kinase superfamily. Ser/Thr protein kinase family. GCN2 subfamily.</text>
</comment>
<dbReference type="EMBL" id="JAPQKN010000001">
    <property type="protein sequence ID" value="KAJ5177002.1"/>
    <property type="molecule type" value="Genomic_DNA"/>
</dbReference>
<dbReference type="InterPro" id="IPR036621">
    <property type="entry name" value="Anticodon-bd_dom_sf"/>
</dbReference>
<dbReference type="SUPFAM" id="SSF54495">
    <property type="entry name" value="UBC-like"/>
    <property type="match status" value="1"/>
</dbReference>
<dbReference type="InterPro" id="IPR041715">
    <property type="entry name" value="HisRS-like_core"/>
</dbReference>
<feature type="region of interest" description="Disordered" evidence="14">
    <location>
        <begin position="689"/>
        <end position="726"/>
    </location>
</feature>
<feature type="region of interest" description="Disordered" evidence="14">
    <location>
        <begin position="1"/>
        <end position="29"/>
    </location>
</feature>
<dbReference type="CDD" id="cd14046">
    <property type="entry name" value="STKc_EIF2AK4_GCN2_rpt2"/>
    <property type="match status" value="1"/>
</dbReference>
<evidence type="ECO:0000256" key="12">
    <source>
        <dbReference type="PROSITE-ProRule" id="PRU10141"/>
    </source>
</evidence>
<evidence type="ECO:0000256" key="6">
    <source>
        <dbReference type="ARBA" id="ARBA00022840"/>
    </source>
</evidence>
<dbReference type="Gene3D" id="1.10.510.10">
    <property type="entry name" value="Transferase(Phosphotransferase) domain 1"/>
    <property type="match status" value="2"/>
</dbReference>
<evidence type="ECO:0000313" key="18">
    <source>
        <dbReference type="Proteomes" id="UP001149163"/>
    </source>
</evidence>
<comment type="catalytic activity">
    <reaction evidence="9">
        <text>L-seryl-[protein] + ATP = O-phospho-L-seryl-[protein] + ADP + H(+)</text>
        <dbReference type="Rhea" id="RHEA:17989"/>
        <dbReference type="Rhea" id="RHEA-COMP:9863"/>
        <dbReference type="Rhea" id="RHEA-COMP:11604"/>
        <dbReference type="ChEBI" id="CHEBI:15378"/>
        <dbReference type="ChEBI" id="CHEBI:29999"/>
        <dbReference type="ChEBI" id="CHEBI:30616"/>
        <dbReference type="ChEBI" id="CHEBI:83421"/>
        <dbReference type="ChEBI" id="CHEBI:456216"/>
        <dbReference type="EC" id="2.7.11.1"/>
    </reaction>
</comment>
<proteinExistence type="inferred from homology"/>
<evidence type="ECO:0000256" key="7">
    <source>
        <dbReference type="ARBA" id="ARBA00037982"/>
    </source>
</evidence>
<dbReference type="Pfam" id="PF13393">
    <property type="entry name" value="tRNA-synt_His"/>
    <property type="match status" value="1"/>
</dbReference>
<dbReference type="SUPFAM" id="SSF55681">
    <property type="entry name" value="Class II aaRS and biotin synthetases"/>
    <property type="match status" value="1"/>
</dbReference>
<feature type="domain" description="Protein kinase" evidence="15">
    <location>
        <begin position="573"/>
        <end position="940"/>
    </location>
</feature>
<feature type="binding site" evidence="12">
    <location>
        <position position="603"/>
    </location>
    <ligand>
        <name>ATP</name>
        <dbReference type="ChEBI" id="CHEBI:30616"/>
    </ligand>
</feature>
<dbReference type="InterPro" id="IPR008271">
    <property type="entry name" value="Ser/Thr_kinase_AS"/>
</dbReference>
<dbReference type="GO" id="GO:0005634">
    <property type="term" value="C:nucleus"/>
    <property type="evidence" value="ECO:0007669"/>
    <property type="project" value="TreeGrafter"/>
</dbReference>
<keyword evidence="13" id="KW-0175">Coiled coil</keyword>
<keyword evidence="3" id="KW-0808">Transferase</keyword>
<dbReference type="InterPro" id="IPR016135">
    <property type="entry name" value="UBQ-conjugating_enzyme/RWD"/>
</dbReference>
<evidence type="ECO:0000256" key="5">
    <source>
        <dbReference type="ARBA" id="ARBA00022777"/>
    </source>
</evidence>
<dbReference type="Pfam" id="PF12745">
    <property type="entry name" value="HGTP_anticodon2"/>
    <property type="match status" value="1"/>
</dbReference>
<reference evidence="17" key="2">
    <citation type="journal article" date="2023" name="IMA Fungus">
        <title>Comparative genomic study of the Penicillium genus elucidates a diverse pangenome and 15 lateral gene transfer events.</title>
        <authorList>
            <person name="Petersen C."/>
            <person name="Sorensen T."/>
            <person name="Nielsen M.R."/>
            <person name="Sondergaard T.E."/>
            <person name="Sorensen J.L."/>
            <person name="Fitzpatrick D.A."/>
            <person name="Frisvad J.C."/>
            <person name="Nielsen K.L."/>
        </authorList>
    </citation>
    <scope>NUCLEOTIDE SEQUENCE</scope>
    <source>
        <strain evidence="17">IBT 26290</strain>
    </source>
</reference>
<name>A0A9W9LVJ4_9EURO</name>
<dbReference type="SUPFAM" id="SSF52954">
    <property type="entry name" value="Class II aaRS ABD-related"/>
    <property type="match status" value="1"/>
</dbReference>
<dbReference type="InterPro" id="IPR045864">
    <property type="entry name" value="aa-tRNA-synth_II/BPL/LPL"/>
</dbReference>
<evidence type="ECO:0000256" key="10">
    <source>
        <dbReference type="PIRSR" id="PIRSR000660-1"/>
    </source>
</evidence>
<dbReference type="InterPro" id="IPR016255">
    <property type="entry name" value="Gcn2"/>
</dbReference>
<feature type="compositionally biased region" description="Low complexity" evidence="14">
    <location>
        <begin position="704"/>
        <end position="713"/>
    </location>
</feature>
<organism evidence="17 18">
    <name type="scientific">Penicillium canariense</name>
    <dbReference type="NCBI Taxonomy" id="189055"/>
    <lineage>
        <taxon>Eukaryota</taxon>
        <taxon>Fungi</taxon>
        <taxon>Dikarya</taxon>
        <taxon>Ascomycota</taxon>
        <taxon>Pezizomycotina</taxon>
        <taxon>Eurotiomycetes</taxon>
        <taxon>Eurotiomycetidae</taxon>
        <taxon>Eurotiales</taxon>
        <taxon>Aspergillaceae</taxon>
        <taxon>Penicillium</taxon>
    </lineage>
</organism>
<feature type="compositionally biased region" description="Basic residues" evidence="14">
    <location>
        <begin position="1"/>
        <end position="14"/>
    </location>
</feature>
<evidence type="ECO:0000256" key="8">
    <source>
        <dbReference type="ARBA" id="ARBA00047899"/>
    </source>
</evidence>
<gene>
    <name evidence="17" type="ORF">N7482_002879</name>
</gene>